<protein>
    <submittedName>
        <fullName evidence="2">Uncharacterized protein</fullName>
    </submittedName>
</protein>
<gene>
    <name evidence="2" type="ORF">PVAP13_4KG132500</name>
</gene>
<evidence type="ECO:0000313" key="3">
    <source>
        <dbReference type="Proteomes" id="UP000823388"/>
    </source>
</evidence>
<evidence type="ECO:0000256" key="1">
    <source>
        <dbReference type="SAM" id="MobiDB-lite"/>
    </source>
</evidence>
<proteinExistence type="predicted"/>
<accession>A0A8T0TR48</accession>
<evidence type="ECO:0000313" key="2">
    <source>
        <dbReference type="EMBL" id="KAG2611266.1"/>
    </source>
</evidence>
<dbReference type="AlphaFoldDB" id="A0A8T0TR48"/>
<organism evidence="2 3">
    <name type="scientific">Panicum virgatum</name>
    <name type="common">Blackwell switchgrass</name>
    <dbReference type="NCBI Taxonomy" id="38727"/>
    <lineage>
        <taxon>Eukaryota</taxon>
        <taxon>Viridiplantae</taxon>
        <taxon>Streptophyta</taxon>
        <taxon>Embryophyta</taxon>
        <taxon>Tracheophyta</taxon>
        <taxon>Spermatophyta</taxon>
        <taxon>Magnoliopsida</taxon>
        <taxon>Liliopsida</taxon>
        <taxon>Poales</taxon>
        <taxon>Poaceae</taxon>
        <taxon>PACMAD clade</taxon>
        <taxon>Panicoideae</taxon>
        <taxon>Panicodae</taxon>
        <taxon>Paniceae</taxon>
        <taxon>Panicinae</taxon>
        <taxon>Panicum</taxon>
        <taxon>Panicum sect. Hiantes</taxon>
    </lineage>
</organism>
<feature type="region of interest" description="Disordered" evidence="1">
    <location>
        <begin position="85"/>
        <end position="108"/>
    </location>
</feature>
<reference evidence="2 3" key="1">
    <citation type="submission" date="2020-05" db="EMBL/GenBank/DDBJ databases">
        <title>WGS assembly of Panicum virgatum.</title>
        <authorList>
            <person name="Lovell J.T."/>
            <person name="Jenkins J."/>
            <person name="Shu S."/>
            <person name="Juenger T.E."/>
            <person name="Schmutz J."/>
        </authorList>
    </citation>
    <scope>NUCLEOTIDE SEQUENCE [LARGE SCALE GENOMIC DNA]</scope>
    <source>
        <strain evidence="3">cv. AP13</strain>
    </source>
</reference>
<dbReference type="EMBL" id="CM029043">
    <property type="protein sequence ID" value="KAG2611266.1"/>
    <property type="molecule type" value="Genomic_DNA"/>
</dbReference>
<dbReference type="Proteomes" id="UP000823388">
    <property type="component" value="Chromosome 4K"/>
</dbReference>
<keyword evidence="3" id="KW-1185">Reference proteome</keyword>
<name>A0A8T0TR48_PANVG</name>
<sequence>MRTGLNSVHPLAHSVEQAVGDAVQTEVASLLFAVLAHAVVETDAADSCNAAKRKMRTGEAKTMLTSMKSKCSSPIAVYLRGRASHGSGVAAEPPRRHTSCSTAGESRSEKGTCCLHRCRTLLPFSPGTSWLALPTT</sequence>
<comment type="caution">
    <text evidence="2">The sequence shown here is derived from an EMBL/GenBank/DDBJ whole genome shotgun (WGS) entry which is preliminary data.</text>
</comment>